<name>A0A8J6QTY6_9GAMM</name>
<evidence type="ECO:0000256" key="1">
    <source>
        <dbReference type="SAM" id="MobiDB-lite"/>
    </source>
</evidence>
<evidence type="ECO:0000313" key="2">
    <source>
        <dbReference type="EMBL" id="MBD1389287.1"/>
    </source>
</evidence>
<reference evidence="2" key="1">
    <citation type="submission" date="2020-09" db="EMBL/GenBank/DDBJ databases">
        <title>A novel bacterium of genus Neiella, isolated from South China Sea.</title>
        <authorList>
            <person name="Huang H."/>
            <person name="Mo K."/>
            <person name="Hu Y."/>
        </authorList>
    </citation>
    <scope>NUCLEOTIDE SEQUENCE</scope>
    <source>
        <strain evidence="2">HB171785</strain>
    </source>
</reference>
<comment type="caution">
    <text evidence="2">The sequence shown here is derived from an EMBL/GenBank/DDBJ whole genome shotgun (WGS) entry which is preliminary data.</text>
</comment>
<keyword evidence="3" id="KW-1185">Reference proteome</keyword>
<feature type="compositionally biased region" description="Pro residues" evidence="1">
    <location>
        <begin position="363"/>
        <end position="379"/>
    </location>
</feature>
<organism evidence="2 3">
    <name type="scientific">Neiella litorisoli</name>
    <dbReference type="NCBI Taxonomy" id="2771431"/>
    <lineage>
        <taxon>Bacteria</taxon>
        <taxon>Pseudomonadati</taxon>
        <taxon>Pseudomonadota</taxon>
        <taxon>Gammaproteobacteria</taxon>
        <taxon>Alteromonadales</taxon>
        <taxon>Echinimonadaceae</taxon>
        <taxon>Neiella</taxon>
    </lineage>
</organism>
<accession>A0A8J6QTY6</accession>
<gene>
    <name evidence="2" type="ORF">IC617_07610</name>
</gene>
<feature type="region of interest" description="Disordered" evidence="1">
    <location>
        <begin position="340"/>
        <end position="392"/>
    </location>
</feature>
<evidence type="ECO:0000313" key="3">
    <source>
        <dbReference type="Proteomes" id="UP000638014"/>
    </source>
</evidence>
<proteinExistence type="predicted"/>
<sequence>MKISSRTKLSAHNLIMRASCLSVGVIAAFCANVVWAEEAKTSFRAAGFKRAPLVFADGHMASIQDYRSGFGHFVLKLNKFDQDGNLIAEHIIEESASHLEWAAGNPDGSVWIYDTDSNLIAWDEAAQSYSMLPLLGNVGRTTKAIVNNRFNLVLFNNSEKALIEYDINLNPLYSAEYSSCQAQQGFFNCVTNDGVNEYVDANTFNVYLNADQMPIVESRYLVTVGDDRVITIIDQQETELFSRLVLNADLIHAEFADDAIAFIFADGRYERLVVTDWDGQVLLDDRQLIGDRTVAFHPAGYVLWGDYKTQLIYPLNVTISDFTEYDYLGSSNPVLMNEYDIQLGGTGPVDPVEPEQPTDPEPEQPTTPEPEQPENPQPEQPELESSSSSGGGAGGSLLFGLALLATLRRLQRVSC</sequence>
<dbReference type="SUPFAM" id="SSF101898">
    <property type="entry name" value="NHL repeat"/>
    <property type="match status" value="1"/>
</dbReference>
<dbReference type="Proteomes" id="UP000638014">
    <property type="component" value="Unassembled WGS sequence"/>
</dbReference>
<protein>
    <submittedName>
        <fullName evidence="2">Uncharacterized protein</fullName>
    </submittedName>
</protein>
<feature type="compositionally biased region" description="Acidic residues" evidence="1">
    <location>
        <begin position="352"/>
        <end position="362"/>
    </location>
</feature>
<dbReference type="EMBL" id="JACXAF010000008">
    <property type="protein sequence ID" value="MBD1389287.1"/>
    <property type="molecule type" value="Genomic_DNA"/>
</dbReference>
<dbReference type="AlphaFoldDB" id="A0A8J6QTY6"/>
<dbReference type="RefSeq" id="WP_191144392.1">
    <property type="nucleotide sequence ID" value="NZ_JACXAF010000008.1"/>
</dbReference>